<feature type="region of interest" description="Disordered" evidence="1">
    <location>
        <begin position="567"/>
        <end position="640"/>
    </location>
</feature>
<evidence type="ECO:0000256" key="2">
    <source>
        <dbReference type="SAM" id="Phobius"/>
    </source>
</evidence>
<dbReference type="EMBL" id="JAFIQS010000007">
    <property type="protein sequence ID" value="KAG5167637.1"/>
    <property type="molecule type" value="Genomic_DNA"/>
</dbReference>
<keyword evidence="2" id="KW-0812">Transmembrane</keyword>
<feature type="region of interest" description="Disordered" evidence="1">
    <location>
        <begin position="15"/>
        <end position="61"/>
    </location>
</feature>
<name>A0A8H7XVL2_PSICU</name>
<feature type="transmembrane region" description="Helical" evidence="2">
    <location>
        <begin position="151"/>
        <end position="175"/>
    </location>
</feature>
<feature type="region of interest" description="Disordered" evidence="1">
    <location>
        <begin position="410"/>
        <end position="443"/>
    </location>
</feature>
<feature type="transmembrane region" description="Helical" evidence="2">
    <location>
        <begin position="195"/>
        <end position="221"/>
    </location>
</feature>
<feature type="region of interest" description="Disordered" evidence="1">
    <location>
        <begin position="335"/>
        <end position="383"/>
    </location>
</feature>
<organism evidence="3">
    <name type="scientific">Psilocybe cubensis</name>
    <name type="common">Psychedelic mushroom</name>
    <name type="synonym">Stropharia cubensis</name>
    <dbReference type="NCBI Taxonomy" id="181762"/>
    <lineage>
        <taxon>Eukaryota</taxon>
        <taxon>Fungi</taxon>
        <taxon>Dikarya</taxon>
        <taxon>Basidiomycota</taxon>
        <taxon>Agaricomycotina</taxon>
        <taxon>Agaricomycetes</taxon>
        <taxon>Agaricomycetidae</taxon>
        <taxon>Agaricales</taxon>
        <taxon>Agaricineae</taxon>
        <taxon>Strophariaceae</taxon>
        <taxon>Psilocybe</taxon>
    </lineage>
</organism>
<evidence type="ECO:0000313" key="3">
    <source>
        <dbReference type="EMBL" id="KAG5167637.1"/>
    </source>
</evidence>
<evidence type="ECO:0000256" key="1">
    <source>
        <dbReference type="SAM" id="MobiDB-lite"/>
    </source>
</evidence>
<feature type="compositionally biased region" description="Polar residues" evidence="1">
    <location>
        <begin position="598"/>
        <end position="627"/>
    </location>
</feature>
<gene>
    <name evidence="3" type="ORF">JR316_007989</name>
</gene>
<dbReference type="AlphaFoldDB" id="A0A8H7XVL2"/>
<dbReference type="OrthoDB" id="3222669at2759"/>
<proteinExistence type="predicted"/>
<feature type="compositionally biased region" description="Polar residues" evidence="1">
    <location>
        <begin position="93"/>
        <end position="107"/>
    </location>
</feature>
<keyword evidence="2" id="KW-0472">Membrane</keyword>
<feature type="compositionally biased region" description="Low complexity" evidence="1">
    <location>
        <begin position="31"/>
        <end position="46"/>
    </location>
</feature>
<accession>A0A8H7XVL2</accession>
<protein>
    <submittedName>
        <fullName evidence="3">Uncharacterized protein</fullName>
    </submittedName>
</protein>
<sequence length="640" mass="70395">MAAIYLHNALNTRDSSDIQGELPEHSRHHSTVSTTTLHTNTTSAHSQPNEPLLHPSSPQRTVSVYQRSFHETRLPHETVPQLRWTDPPAPFEGSSSPGEKSRTSLQGTRKPWRRRKRIRFSLQVVIAIWSAYNVARYFIASRLYGSDTLAGRSICLALGISAGITFAITFLTLVLSGIKQHLQVHSPALRRILQFFFLLQHLASFTLLAPAAVAFALTFIWKNSPNHRYNVHSRCHLSVDIVWSVTTNPCHDGASSWAIWLLLSCIRLAITFFIIAIYHTLTLLHPDFPRRPPLHHRLRSGSETLTPISSSIIVPHQDRQQDLRVYHQPSDVSLGGATLKEATGRSIRPARSHSSDFSGETAHGDAQGYGRTPSGSVESEGKYDQCGYGERFRSLLSQISQETDAAVEYARHESPENISESAHLPPSYSPGNDDDDDNNDDVYIHEHTQGRHNSNIFNLPPVAPTLGYNEFGLPYPPDQDVRMLNGYIRRMPTIESMGSGEIASSIGASSVRQGGSMYTSSRPPTRNTLLSFASTDYDMMPANGSNPPSRANSLSARAELLLGGATEHGELMVGRSDPSAMRRMSTPNSIPDRPPSSPITDTFSTGTAGSRGTNASYHTATTGSSGDSLRPPYSHHDALS</sequence>
<comment type="caution">
    <text evidence="3">The sequence shown here is derived from an EMBL/GenBank/DDBJ whole genome shotgun (WGS) entry which is preliminary data.</text>
</comment>
<feature type="transmembrane region" description="Helical" evidence="2">
    <location>
        <begin position="120"/>
        <end position="139"/>
    </location>
</feature>
<feature type="transmembrane region" description="Helical" evidence="2">
    <location>
        <begin position="257"/>
        <end position="281"/>
    </location>
</feature>
<reference evidence="3" key="1">
    <citation type="submission" date="2021-02" db="EMBL/GenBank/DDBJ databases">
        <title>Psilocybe cubensis genome.</title>
        <authorList>
            <person name="Mckernan K.J."/>
            <person name="Crawford S."/>
            <person name="Trippe A."/>
            <person name="Kane L.T."/>
            <person name="Mclaughlin S."/>
        </authorList>
    </citation>
    <scope>NUCLEOTIDE SEQUENCE [LARGE SCALE GENOMIC DNA]</scope>
    <source>
        <strain evidence="3">MGC-MH-2018</strain>
    </source>
</reference>
<keyword evidence="2" id="KW-1133">Transmembrane helix</keyword>
<feature type="region of interest" description="Disordered" evidence="1">
    <location>
        <begin position="76"/>
        <end position="110"/>
    </location>
</feature>